<accession>A0A9C7EYG2</accession>
<reference evidence="2" key="1">
    <citation type="submission" date="2022-10" db="EMBL/GenBank/DDBJ databases">
        <title>Genome sequences of endogenous nimaviruses in decapod crustaceans.</title>
        <authorList>
            <person name="Kawato S."/>
            <person name="Nozaki R."/>
            <person name="Kondo H."/>
            <person name="Hirono I."/>
        </authorList>
    </citation>
    <scope>NUCLEOTIDE SEQUENCE</scope>
    <source>
        <strain evidence="2">Okinawa2016</strain>
    </source>
</reference>
<feature type="compositionally biased region" description="Low complexity" evidence="1">
    <location>
        <begin position="403"/>
        <end position="412"/>
    </location>
</feature>
<sequence>MESHKPPLDKELEREIKRLSPSGYTLWSKEAEMAMEEDTSLTPVMLPTEMKSKPMVNISEDLKSPVSERKTVVDMSKDSKSTAPELIKRNSTYISLKKDGYDSNIGDDNGNIDDKNSDTGLEMYIDCEGEDSGNEMDNEVEDYNVKEGDKFNAKDNNNNNDYKGGPKEMNKIHMKKDVSQKQDYVDKEKYKKHNRETSDEQDMNRNKEMEVSSNKRQYHIFDDVKDVLEDIHATIHFTVNTKPLNETNAPSSNVAPVSTFPQMPMYPPFVAPYMFSSQPNYTLCSPYPFYNQHYQPFPCHVPFNCFNILPSYYPLYGNDMFNNAPSSHQRIQVPFNFHKQKQQQRHSTPNQPNNHYSKQQDQQWNREQEENPQHQLHHQQQQQQQQQEGDHPRQQQQHHHHQQQQQQQQQQQWNQDRYFHQSYFQPYNNNYNNNNNVNNDGGYARGNMKNKIKEKRKYYAY</sequence>
<feature type="compositionally biased region" description="Low complexity" evidence="1">
    <location>
        <begin position="154"/>
        <end position="163"/>
    </location>
</feature>
<proteinExistence type="predicted"/>
<dbReference type="EMBL" id="LC738874">
    <property type="protein sequence ID" value="BDT62335.1"/>
    <property type="molecule type" value="Genomic_DNA"/>
</dbReference>
<feature type="region of interest" description="Disordered" evidence="1">
    <location>
        <begin position="338"/>
        <end position="447"/>
    </location>
</feature>
<protein>
    <submittedName>
        <fullName evidence="2">Uncharacterized protein</fullName>
    </submittedName>
</protein>
<feature type="compositionally biased region" description="Basic and acidic residues" evidence="1">
    <location>
        <begin position="60"/>
        <end position="80"/>
    </location>
</feature>
<organism evidence="2">
    <name type="scientific">Melicertus latisulcatus majanivirus</name>
    <dbReference type="NCBI Taxonomy" id="2984277"/>
    <lineage>
        <taxon>Viruses</taxon>
        <taxon>Viruses incertae sedis</taxon>
        <taxon>Naldaviricetes</taxon>
        <taxon>Nimaviridae</taxon>
    </lineage>
</organism>
<feature type="region of interest" description="Disordered" evidence="1">
    <location>
        <begin position="36"/>
        <end position="84"/>
    </location>
</feature>
<name>A0A9C7EYG2_9VIRU</name>
<evidence type="ECO:0000256" key="1">
    <source>
        <dbReference type="SAM" id="MobiDB-lite"/>
    </source>
</evidence>
<evidence type="ECO:0000313" key="2">
    <source>
        <dbReference type="EMBL" id="BDT62335.1"/>
    </source>
</evidence>
<feature type="region of interest" description="Disordered" evidence="1">
    <location>
        <begin position="149"/>
        <end position="206"/>
    </location>
</feature>
<feature type="compositionally biased region" description="Low complexity" evidence="1">
    <location>
        <begin position="378"/>
        <end position="387"/>
    </location>
</feature>
<feature type="compositionally biased region" description="Low complexity" evidence="1">
    <location>
        <begin position="427"/>
        <end position="439"/>
    </location>
</feature>
<feature type="compositionally biased region" description="Basic and acidic residues" evidence="1">
    <location>
        <begin position="164"/>
        <end position="206"/>
    </location>
</feature>
<feature type="region of interest" description="Disordered" evidence="1">
    <location>
        <begin position="98"/>
        <end position="117"/>
    </location>
</feature>
<feature type="compositionally biased region" description="Polar residues" evidence="1">
    <location>
        <begin position="345"/>
        <end position="363"/>
    </location>
</feature>